<feature type="signal peptide" evidence="7">
    <location>
        <begin position="1"/>
        <end position="20"/>
    </location>
</feature>
<feature type="region of interest" description="Disordered" evidence="6">
    <location>
        <begin position="528"/>
        <end position="548"/>
    </location>
</feature>
<organism evidence="9 10">
    <name type="scientific">Acropora cervicornis</name>
    <name type="common">Staghorn coral</name>
    <dbReference type="NCBI Taxonomy" id="6130"/>
    <lineage>
        <taxon>Eukaryota</taxon>
        <taxon>Metazoa</taxon>
        <taxon>Cnidaria</taxon>
        <taxon>Anthozoa</taxon>
        <taxon>Hexacorallia</taxon>
        <taxon>Scleractinia</taxon>
        <taxon>Astrocoeniina</taxon>
        <taxon>Acroporidae</taxon>
        <taxon>Acropora</taxon>
    </lineage>
</organism>
<dbReference type="CDD" id="cd06257">
    <property type="entry name" value="DnaJ"/>
    <property type="match status" value="1"/>
</dbReference>
<reference evidence="9" key="2">
    <citation type="journal article" date="2023" name="Science">
        <title>Genomic signatures of disease resistance in endangered staghorn corals.</title>
        <authorList>
            <person name="Vollmer S.V."/>
            <person name="Selwyn J.D."/>
            <person name="Despard B.A."/>
            <person name="Roesel C.L."/>
        </authorList>
    </citation>
    <scope>NUCLEOTIDE SEQUENCE</scope>
    <source>
        <strain evidence="9">K2</strain>
    </source>
</reference>
<comment type="subcellular location">
    <subcellularLocation>
        <location evidence="1">Endoplasmic reticulum membrane</location>
        <topology evidence="1">Single-pass type IV membrane protein</topology>
    </subcellularLocation>
</comment>
<dbReference type="PANTHER" id="PTHR44303">
    <property type="entry name" value="DNAJ HOMOLOG SUBFAMILY C MEMBER 16"/>
    <property type="match status" value="1"/>
</dbReference>
<reference evidence="9" key="1">
    <citation type="journal article" date="2023" name="G3 (Bethesda)">
        <title>Whole genome assembly and annotation of the endangered Caribbean coral Acropora cervicornis.</title>
        <authorList>
            <person name="Selwyn J.D."/>
            <person name="Vollmer S.V."/>
        </authorList>
    </citation>
    <scope>NUCLEOTIDE SEQUENCE</scope>
    <source>
        <strain evidence="9">K2</strain>
    </source>
</reference>
<dbReference type="InterPro" id="IPR036869">
    <property type="entry name" value="J_dom_sf"/>
</dbReference>
<dbReference type="AlphaFoldDB" id="A0AAD9Q8G0"/>
<evidence type="ECO:0000313" key="10">
    <source>
        <dbReference type="Proteomes" id="UP001249851"/>
    </source>
</evidence>
<evidence type="ECO:0000256" key="3">
    <source>
        <dbReference type="ARBA" id="ARBA00023006"/>
    </source>
</evidence>
<evidence type="ECO:0000256" key="7">
    <source>
        <dbReference type="SAM" id="SignalP"/>
    </source>
</evidence>
<comment type="caution">
    <text evidence="9">The sequence shown here is derived from an EMBL/GenBank/DDBJ whole genome shotgun (WGS) entry which is preliminary data.</text>
</comment>
<dbReference type="InterPro" id="IPR013766">
    <property type="entry name" value="Thioredoxin_domain"/>
</dbReference>
<comment type="function">
    <text evidence="4">Plays an important role in regulating the size of autophagosomes during the formation process.</text>
</comment>
<evidence type="ECO:0000256" key="5">
    <source>
        <dbReference type="ARBA" id="ARBA00035043"/>
    </source>
</evidence>
<dbReference type="PROSITE" id="PS00636">
    <property type="entry name" value="DNAJ_1"/>
    <property type="match status" value="1"/>
</dbReference>
<feature type="compositionally biased region" description="Polar residues" evidence="6">
    <location>
        <begin position="536"/>
        <end position="546"/>
    </location>
</feature>
<keyword evidence="3" id="KW-0072">Autophagy</keyword>
<name>A0AAD9Q8G0_ACRCE</name>
<dbReference type="Pfam" id="PF00226">
    <property type="entry name" value="DnaJ"/>
    <property type="match status" value="1"/>
</dbReference>
<dbReference type="PANTHER" id="PTHR44303:SF2">
    <property type="entry name" value="DNAJ HOMOLOG SUBFAMILY C MEMBER 16"/>
    <property type="match status" value="1"/>
</dbReference>
<dbReference type="InterPro" id="IPR036249">
    <property type="entry name" value="Thioredoxin-like_sf"/>
</dbReference>
<dbReference type="Gene3D" id="3.40.30.10">
    <property type="entry name" value="Glutaredoxin"/>
    <property type="match status" value="1"/>
</dbReference>
<evidence type="ECO:0000256" key="4">
    <source>
        <dbReference type="ARBA" id="ARBA00035002"/>
    </source>
</evidence>
<protein>
    <recommendedName>
        <fullName evidence="2">DnaJ homolog subfamily C member 16</fullName>
    </recommendedName>
    <alternativeName>
        <fullName evidence="5">Endoplasmic reticulum DNA J domain-containing protein 8</fullName>
    </alternativeName>
</protein>
<accession>A0AAD9Q8G0</accession>
<evidence type="ECO:0000256" key="1">
    <source>
        <dbReference type="ARBA" id="ARBA00004163"/>
    </source>
</evidence>
<evidence type="ECO:0000313" key="9">
    <source>
        <dbReference type="EMBL" id="KAK2556605.1"/>
    </source>
</evidence>
<dbReference type="Proteomes" id="UP001249851">
    <property type="component" value="Unassembled WGS sequence"/>
</dbReference>
<dbReference type="PROSITE" id="PS50076">
    <property type="entry name" value="DNAJ_2"/>
    <property type="match status" value="1"/>
</dbReference>
<dbReference type="EMBL" id="JARQWQ010000055">
    <property type="protein sequence ID" value="KAK2556605.1"/>
    <property type="molecule type" value="Genomic_DNA"/>
</dbReference>
<dbReference type="SMART" id="SM00271">
    <property type="entry name" value="DnaJ"/>
    <property type="match status" value="1"/>
</dbReference>
<dbReference type="InterPro" id="IPR001623">
    <property type="entry name" value="DnaJ_domain"/>
</dbReference>
<keyword evidence="7" id="KW-0732">Signal</keyword>
<gene>
    <name evidence="9" type="ORF">P5673_021526</name>
</gene>
<dbReference type="GO" id="GO:0005789">
    <property type="term" value="C:endoplasmic reticulum membrane"/>
    <property type="evidence" value="ECO:0007669"/>
    <property type="project" value="UniProtKB-SubCell"/>
</dbReference>
<dbReference type="PRINTS" id="PR00625">
    <property type="entry name" value="JDOMAIN"/>
</dbReference>
<evidence type="ECO:0000256" key="6">
    <source>
        <dbReference type="SAM" id="MobiDB-lite"/>
    </source>
</evidence>
<keyword evidence="10" id="KW-1185">Reference proteome</keyword>
<evidence type="ECO:0000259" key="8">
    <source>
        <dbReference type="PROSITE" id="PS50076"/>
    </source>
</evidence>
<evidence type="ECO:0000256" key="2">
    <source>
        <dbReference type="ARBA" id="ARBA00020921"/>
    </source>
</evidence>
<feature type="domain" description="J" evidence="8">
    <location>
        <begin position="29"/>
        <end position="93"/>
    </location>
</feature>
<dbReference type="SUPFAM" id="SSF52833">
    <property type="entry name" value="Thioredoxin-like"/>
    <property type="match status" value="1"/>
</dbReference>
<proteinExistence type="predicted"/>
<feature type="chain" id="PRO_5042256567" description="DnaJ homolog subfamily C member 16" evidence="7">
    <location>
        <begin position="21"/>
        <end position="730"/>
    </location>
</feature>
<dbReference type="InterPro" id="IPR018253">
    <property type="entry name" value="DnaJ_domain_CS"/>
</dbReference>
<sequence>MLFWRHFLWLGLFWSHFASSRQSLDPDEDPYKILGVPRSASSAEIKKAYKKMARNWHPDKNDDPEAQERFIKINEAHEILSDKEKRQNFDMYGTTAQPRNGHQHSGPFFDPDSGFSFFFNGMPFQNSGSKPDLINSRVYYNTILPESHTKPYLIKFITEWCFSCAQIEEMWKDTTSSMKKNGVGIGVVDRNRNPRLSDTLGVRHVPSIIGVVNGYVSFYSGSITKEGLKDFVTGLFPSGLIETVTEKKLDSFLDTSETNKPSLILLSTKPLPSLLYQLVAFSNKEWQSFGFVSLKDSSAESIRKRFHADTENPTVMIFKDNTAVPDVVVMASELKSGKLREVVESNKYLYLPRLSSRSLFNDLCPEERLCVVLFTKQGQHEKEKTVLRLLATDKKYQNQQRVRFLYLYEDVQKEVLVSFKDGVKEDACADNSTAPKVIILWNKGKKEVRYDWLRKGWCVSDEEMAMTKARMTVMLDDLLSGQGKLRYTSRMPFILNEHAPGLISMTITWCKDAFYYVKSSMHRESLERLHKKSEKTSSLPPQNNTALGLVRLDPSNERSLVSEAPPGSITFALLVDVENVQEAVKSPLISAFSDVVHHYKRYSNPNFTFAWLTISDNLAWCAEVMSVDRFGEVTPGIVLALNGHKKYLSIFKPSDLTKTTFFKRQGDDFMGFENSDSETESPDEPLREYEFKRQKVLSASLRREFVTWFEKLLDGLVDRTKIEEWPRFTD</sequence>
<dbReference type="SUPFAM" id="SSF46565">
    <property type="entry name" value="Chaperone J-domain"/>
    <property type="match status" value="1"/>
</dbReference>
<dbReference type="Gene3D" id="1.10.287.110">
    <property type="entry name" value="DnaJ domain"/>
    <property type="match status" value="1"/>
</dbReference>
<dbReference type="InterPro" id="IPR052448">
    <property type="entry name" value="DnaJ_C16_autophagy_reg"/>
</dbReference>
<dbReference type="GO" id="GO:0006914">
    <property type="term" value="P:autophagy"/>
    <property type="evidence" value="ECO:0007669"/>
    <property type="project" value="UniProtKB-KW"/>
</dbReference>
<dbReference type="Pfam" id="PF00085">
    <property type="entry name" value="Thioredoxin"/>
    <property type="match status" value="1"/>
</dbReference>